<comment type="caution">
    <text evidence="4">The sequence shown here is derived from an EMBL/GenBank/DDBJ whole genome shotgun (WGS) entry which is preliminary data.</text>
</comment>
<feature type="domain" description="N-acetyltransferase" evidence="3">
    <location>
        <begin position="17"/>
        <end position="163"/>
    </location>
</feature>
<protein>
    <recommendedName>
        <fullName evidence="3">N-acetyltransferase domain-containing protein</fullName>
    </recommendedName>
</protein>
<dbReference type="CDD" id="cd04301">
    <property type="entry name" value="NAT_SF"/>
    <property type="match status" value="1"/>
</dbReference>
<keyword evidence="1" id="KW-0808">Transferase</keyword>
<dbReference type="AlphaFoldDB" id="A0A0R2UAW1"/>
<dbReference type="InterPro" id="IPR016181">
    <property type="entry name" value="Acyl_CoA_acyltransferase"/>
</dbReference>
<dbReference type="PROSITE" id="PS51186">
    <property type="entry name" value="GNAT"/>
    <property type="match status" value="1"/>
</dbReference>
<evidence type="ECO:0000256" key="2">
    <source>
        <dbReference type="ARBA" id="ARBA00023315"/>
    </source>
</evidence>
<organism evidence="4 5">
    <name type="scientific">SAR92 bacterium BACL26 MAG-121220-bin70</name>
    <dbReference type="NCBI Taxonomy" id="1655626"/>
    <lineage>
        <taxon>Bacteria</taxon>
        <taxon>Pseudomonadati</taxon>
        <taxon>Pseudomonadota</taxon>
        <taxon>Gammaproteobacteria</taxon>
        <taxon>Cellvibrionales</taxon>
        <taxon>Porticoccaceae</taxon>
        <taxon>SAR92 clade</taxon>
    </lineage>
</organism>
<dbReference type="InterPro" id="IPR000182">
    <property type="entry name" value="GNAT_dom"/>
</dbReference>
<dbReference type="SUPFAM" id="SSF55729">
    <property type="entry name" value="Acyl-CoA N-acyltransferases (Nat)"/>
    <property type="match status" value="1"/>
</dbReference>
<dbReference type="GO" id="GO:0016747">
    <property type="term" value="F:acyltransferase activity, transferring groups other than amino-acyl groups"/>
    <property type="evidence" value="ECO:0007669"/>
    <property type="project" value="InterPro"/>
</dbReference>
<name>A0A0R2UAW1_9GAMM</name>
<evidence type="ECO:0000313" key="5">
    <source>
        <dbReference type="Proteomes" id="UP000051213"/>
    </source>
</evidence>
<evidence type="ECO:0000313" key="4">
    <source>
        <dbReference type="EMBL" id="KRO96614.1"/>
    </source>
</evidence>
<dbReference type="Gene3D" id="3.40.630.30">
    <property type="match status" value="1"/>
</dbReference>
<dbReference type="PANTHER" id="PTHR43877">
    <property type="entry name" value="AMINOALKYLPHOSPHONATE N-ACETYLTRANSFERASE-RELATED-RELATED"/>
    <property type="match status" value="1"/>
</dbReference>
<sequence length="163" mass="18207">MPKERATSDSKDAITPIKVTRASLDDADKVSVLFDLYRRFYDQEPDLILAKHYIGKRLETNTSAIFVAWGADSQALGFTQLYSTFCSVDATPIMVLYDLYVDSNARQLGIGRALMNRAMAYAKESGASRIDLETAIDNVQGQSLYESLGYVRDTGFYKYSLAL</sequence>
<gene>
    <name evidence="4" type="ORF">ABS24_09205</name>
</gene>
<reference evidence="4 5" key="1">
    <citation type="submission" date="2015-10" db="EMBL/GenBank/DDBJ databases">
        <title>Metagenome-Assembled Genomes uncover a global brackish microbiome.</title>
        <authorList>
            <person name="Hugerth L.W."/>
            <person name="Larsson J."/>
            <person name="Alneberg J."/>
            <person name="Lindh M.V."/>
            <person name="Legrand C."/>
            <person name="Pinhassi J."/>
            <person name="Andersson A.F."/>
        </authorList>
    </citation>
    <scope>NUCLEOTIDE SEQUENCE [LARGE SCALE GENOMIC DNA]</scope>
    <source>
        <strain evidence="4">BACL26 MAG-121220-bin70</strain>
    </source>
</reference>
<dbReference type="InterPro" id="IPR050832">
    <property type="entry name" value="Bact_Acetyltransf"/>
</dbReference>
<accession>A0A0R2UAW1</accession>
<keyword evidence="2" id="KW-0012">Acyltransferase</keyword>
<dbReference type="Pfam" id="PF00583">
    <property type="entry name" value="Acetyltransf_1"/>
    <property type="match status" value="1"/>
</dbReference>
<dbReference type="PANTHER" id="PTHR43877:SF2">
    <property type="entry name" value="AMINOALKYLPHOSPHONATE N-ACETYLTRANSFERASE-RELATED"/>
    <property type="match status" value="1"/>
</dbReference>
<evidence type="ECO:0000259" key="3">
    <source>
        <dbReference type="PROSITE" id="PS51186"/>
    </source>
</evidence>
<evidence type="ECO:0000256" key="1">
    <source>
        <dbReference type="ARBA" id="ARBA00022679"/>
    </source>
</evidence>
<dbReference type="Proteomes" id="UP000051213">
    <property type="component" value="Unassembled WGS sequence"/>
</dbReference>
<proteinExistence type="predicted"/>
<dbReference type="EMBL" id="LICA01000050">
    <property type="protein sequence ID" value="KRO96614.1"/>
    <property type="molecule type" value="Genomic_DNA"/>
</dbReference>